<dbReference type="Proteomes" id="UP001165122">
    <property type="component" value="Unassembled WGS sequence"/>
</dbReference>
<evidence type="ECO:0008006" key="3">
    <source>
        <dbReference type="Google" id="ProtNLM"/>
    </source>
</evidence>
<comment type="caution">
    <text evidence="1">The sequence shown here is derived from an EMBL/GenBank/DDBJ whole genome shotgun (WGS) entry which is preliminary data.</text>
</comment>
<gene>
    <name evidence="1" type="ORF">TrLO_g9749</name>
</gene>
<reference evidence="2" key="1">
    <citation type="journal article" date="2023" name="Commun. Biol.">
        <title>Genome analysis of Parmales, the sister group of diatoms, reveals the evolutionary specialization of diatoms from phago-mixotrophs to photoautotrophs.</title>
        <authorList>
            <person name="Ban H."/>
            <person name="Sato S."/>
            <person name="Yoshikawa S."/>
            <person name="Yamada K."/>
            <person name="Nakamura Y."/>
            <person name="Ichinomiya M."/>
            <person name="Sato N."/>
            <person name="Blanc-Mathieu R."/>
            <person name="Endo H."/>
            <person name="Kuwata A."/>
            <person name="Ogata H."/>
        </authorList>
    </citation>
    <scope>NUCLEOTIDE SEQUENCE [LARGE SCALE GENOMIC DNA]</scope>
    <source>
        <strain evidence="2">NIES 3700</strain>
    </source>
</reference>
<dbReference type="InterPro" id="IPR036249">
    <property type="entry name" value="Thioredoxin-like_sf"/>
</dbReference>
<proteinExistence type="predicted"/>
<name>A0A9W7AS00_9STRA</name>
<evidence type="ECO:0000313" key="2">
    <source>
        <dbReference type="Proteomes" id="UP001165122"/>
    </source>
</evidence>
<sequence>MVQLLNLPLTDLHTADDTDISTIAANSNGLIIDFWTTKCTRCPAALDKLHSLTTNPLYSNYTILSIVCDSLDPAREILHSSKAVKWPNIRHLYTNIDSKEAAKKHYGFNQVPFYVVYEDGEVKEASNKVDFAALVAPKHEEEKKEDREFCMDEDF</sequence>
<accession>A0A9W7AS00</accession>
<keyword evidence="2" id="KW-1185">Reference proteome</keyword>
<organism evidence="1 2">
    <name type="scientific">Triparma laevis f. longispina</name>
    <dbReference type="NCBI Taxonomy" id="1714387"/>
    <lineage>
        <taxon>Eukaryota</taxon>
        <taxon>Sar</taxon>
        <taxon>Stramenopiles</taxon>
        <taxon>Ochrophyta</taxon>
        <taxon>Bolidophyceae</taxon>
        <taxon>Parmales</taxon>
        <taxon>Triparmaceae</taxon>
        <taxon>Triparma</taxon>
    </lineage>
</organism>
<protein>
    <recommendedName>
        <fullName evidence="3">Thioredoxin domain-containing protein</fullName>
    </recommendedName>
</protein>
<dbReference type="Gene3D" id="3.40.30.10">
    <property type="entry name" value="Glutaredoxin"/>
    <property type="match status" value="1"/>
</dbReference>
<dbReference type="OrthoDB" id="273823at2759"/>
<dbReference type="SUPFAM" id="SSF52833">
    <property type="entry name" value="Thioredoxin-like"/>
    <property type="match status" value="1"/>
</dbReference>
<dbReference type="EMBL" id="BRXW01000688">
    <property type="protein sequence ID" value="GMH74033.1"/>
    <property type="molecule type" value="Genomic_DNA"/>
</dbReference>
<evidence type="ECO:0000313" key="1">
    <source>
        <dbReference type="EMBL" id="GMH74033.1"/>
    </source>
</evidence>
<dbReference type="AlphaFoldDB" id="A0A9W7AS00"/>